<accession>A0A4Y7TPP4</accession>
<reference evidence="3 4" key="1">
    <citation type="journal article" date="2019" name="Nat. Ecol. Evol.">
        <title>Megaphylogeny resolves global patterns of mushroom evolution.</title>
        <authorList>
            <person name="Varga T."/>
            <person name="Krizsan K."/>
            <person name="Foldi C."/>
            <person name="Dima B."/>
            <person name="Sanchez-Garcia M."/>
            <person name="Sanchez-Ramirez S."/>
            <person name="Szollosi G.J."/>
            <person name="Szarkandi J.G."/>
            <person name="Papp V."/>
            <person name="Albert L."/>
            <person name="Andreopoulos W."/>
            <person name="Angelini C."/>
            <person name="Antonin V."/>
            <person name="Barry K.W."/>
            <person name="Bougher N.L."/>
            <person name="Buchanan P."/>
            <person name="Buyck B."/>
            <person name="Bense V."/>
            <person name="Catcheside P."/>
            <person name="Chovatia M."/>
            <person name="Cooper J."/>
            <person name="Damon W."/>
            <person name="Desjardin D."/>
            <person name="Finy P."/>
            <person name="Geml J."/>
            <person name="Haridas S."/>
            <person name="Hughes K."/>
            <person name="Justo A."/>
            <person name="Karasinski D."/>
            <person name="Kautmanova I."/>
            <person name="Kiss B."/>
            <person name="Kocsube S."/>
            <person name="Kotiranta H."/>
            <person name="LaButti K.M."/>
            <person name="Lechner B.E."/>
            <person name="Liimatainen K."/>
            <person name="Lipzen A."/>
            <person name="Lukacs Z."/>
            <person name="Mihaltcheva S."/>
            <person name="Morgado L.N."/>
            <person name="Niskanen T."/>
            <person name="Noordeloos M.E."/>
            <person name="Ohm R.A."/>
            <person name="Ortiz-Santana B."/>
            <person name="Ovrebo C."/>
            <person name="Racz N."/>
            <person name="Riley R."/>
            <person name="Savchenko A."/>
            <person name="Shiryaev A."/>
            <person name="Soop K."/>
            <person name="Spirin V."/>
            <person name="Szebenyi C."/>
            <person name="Tomsovsky M."/>
            <person name="Tulloss R.E."/>
            <person name="Uehling J."/>
            <person name="Grigoriev I.V."/>
            <person name="Vagvolgyi C."/>
            <person name="Papp T."/>
            <person name="Martin F.M."/>
            <person name="Miettinen O."/>
            <person name="Hibbett D.S."/>
            <person name="Nagy L.G."/>
        </authorList>
    </citation>
    <scope>NUCLEOTIDE SEQUENCE [LARGE SCALE GENOMIC DNA]</scope>
    <source>
        <strain evidence="3 4">FP101781</strain>
    </source>
</reference>
<protein>
    <recommendedName>
        <fullName evidence="2">DUF7330 domain-containing protein</fullName>
    </recommendedName>
</protein>
<keyword evidence="4" id="KW-1185">Reference proteome</keyword>
<dbReference type="Pfam" id="PF24016">
    <property type="entry name" value="DUF7330"/>
    <property type="match status" value="1"/>
</dbReference>
<evidence type="ECO:0000313" key="3">
    <source>
        <dbReference type="EMBL" id="TEB36170.1"/>
    </source>
</evidence>
<dbReference type="EMBL" id="QPFP01000006">
    <property type="protein sequence ID" value="TEB36170.1"/>
    <property type="molecule type" value="Genomic_DNA"/>
</dbReference>
<feature type="domain" description="DUF7330" evidence="2">
    <location>
        <begin position="62"/>
        <end position="146"/>
    </location>
</feature>
<organism evidence="3 4">
    <name type="scientific">Coprinellus micaceus</name>
    <name type="common">Glistening ink-cap mushroom</name>
    <name type="synonym">Coprinus micaceus</name>
    <dbReference type="NCBI Taxonomy" id="71717"/>
    <lineage>
        <taxon>Eukaryota</taxon>
        <taxon>Fungi</taxon>
        <taxon>Dikarya</taxon>
        <taxon>Basidiomycota</taxon>
        <taxon>Agaricomycotina</taxon>
        <taxon>Agaricomycetes</taxon>
        <taxon>Agaricomycetidae</taxon>
        <taxon>Agaricales</taxon>
        <taxon>Agaricineae</taxon>
        <taxon>Psathyrellaceae</taxon>
        <taxon>Coprinellus</taxon>
    </lineage>
</organism>
<comment type="caution">
    <text evidence="3">The sequence shown here is derived from an EMBL/GenBank/DDBJ whole genome shotgun (WGS) entry which is preliminary data.</text>
</comment>
<dbReference type="OrthoDB" id="3177929at2759"/>
<gene>
    <name evidence="3" type="ORF">FA13DRAFT_1683480</name>
</gene>
<proteinExistence type="predicted"/>
<name>A0A4Y7TPP4_COPMI</name>
<feature type="region of interest" description="Disordered" evidence="1">
    <location>
        <begin position="20"/>
        <end position="44"/>
    </location>
</feature>
<evidence type="ECO:0000313" key="4">
    <source>
        <dbReference type="Proteomes" id="UP000298030"/>
    </source>
</evidence>
<dbReference type="AlphaFoldDB" id="A0A4Y7TPP4"/>
<dbReference type="Proteomes" id="UP000298030">
    <property type="component" value="Unassembled WGS sequence"/>
</dbReference>
<dbReference type="InterPro" id="IPR055754">
    <property type="entry name" value="DUF7330"/>
</dbReference>
<evidence type="ECO:0000259" key="2">
    <source>
        <dbReference type="Pfam" id="PF24016"/>
    </source>
</evidence>
<evidence type="ECO:0000256" key="1">
    <source>
        <dbReference type="SAM" id="MobiDB-lite"/>
    </source>
</evidence>
<sequence length="219" mass="24573">MSSECHSAYSSEKGSLALVSTSSPLPYPSTSPSPLQLDRPSRGTKRVKYQADSDWDYTLDGRNALIDLSLILPHYRARHQPVDHRMSMFVGSETEPIKLKVCRTISRSRFYLEVQASTSNVTVWLPSDFKGQIHHTGKACFSSGFVNRVLHNVRINEDGQSLSEDELIVTTQGQVTFKMWDVTTCAPENGPKESLKRIFGCSRKTPETCGIDWDCLLKD</sequence>